<dbReference type="PANTHER" id="PTHR33989:SF4">
    <property type="entry name" value="PTS SYSTEM N,N'-DIACETYLCHITOBIOSE-SPECIFIC EIIC COMPONENT"/>
    <property type="match status" value="1"/>
</dbReference>
<keyword evidence="7 8" id="KW-0472">Membrane</keyword>
<evidence type="ECO:0000256" key="2">
    <source>
        <dbReference type="ARBA" id="ARBA00022448"/>
    </source>
</evidence>
<evidence type="ECO:0000256" key="8">
    <source>
        <dbReference type="PIRNR" id="PIRNR006351"/>
    </source>
</evidence>
<evidence type="ECO:0000256" key="9">
    <source>
        <dbReference type="SAM" id="Phobius"/>
    </source>
</evidence>
<feature type="transmembrane region" description="Helical" evidence="9">
    <location>
        <begin position="395"/>
        <end position="413"/>
    </location>
</feature>
<accession>A0A2T0LEM3</accession>
<feature type="transmembrane region" description="Helical" evidence="9">
    <location>
        <begin position="134"/>
        <end position="156"/>
    </location>
</feature>
<comment type="function">
    <text evidence="8">The phosphoenolpyruvate-dependent sugar phosphotransferase system (PTS), a major carbohydrate active -transport system, catalyzes the phosphorylation of incoming sugar substrates concomitant with their translocation across the cell membrane.</text>
</comment>
<evidence type="ECO:0000256" key="3">
    <source>
        <dbReference type="ARBA" id="ARBA00022475"/>
    </source>
</evidence>
<feature type="transmembrane region" description="Helical" evidence="9">
    <location>
        <begin position="330"/>
        <end position="358"/>
    </location>
</feature>
<dbReference type="GO" id="GO:1901264">
    <property type="term" value="P:carbohydrate derivative transport"/>
    <property type="evidence" value="ECO:0007669"/>
    <property type="project" value="TreeGrafter"/>
</dbReference>
<evidence type="ECO:0000256" key="6">
    <source>
        <dbReference type="ARBA" id="ARBA00022989"/>
    </source>
</evidence>
<dbReference type="PROSITE" id="PS51105">
    <property type="entry name" value="PTS_EIIC_TYPE_3"/>
    <property type="match status" value="1"/>
</dbReference>
<keyword evidence="12" id="KW-1185">Reference proteome</keyword>
<feature type="transmembrane region" description="Helical" evidence="9">
    <location>
        <begin position="103"/>
        <end position="122"/>
    </location>
</feature>
<comment type="subcellular location">
    <subcellularLocation>
        <location evidence="1">Cell membrane</location>
        <topology evidence="1">Multi-pass membrane protein</topology>
    </subcellularLocation>
</comment>
<feature type="domain" description="PTS EIIC type-3" evidence="10">
    <location>
        <begin position="10"/>
        <end position="412"/>
    </location>
</feature>
<dbReference type="AlphaFoldDB" id="A0A2T0LEM3"/>
<dbReference type="GO" id="GO:0008982">
    <property type="term" value="F:protein-N(PI)-phosphohistidine-sugar phosphotransferase activity"/>
    <property type="evidence" value="ECO:0007669"/>
    <property type="project" value="UniProtKB-UniRule"/>
</dbReference>
<dbReference type="NCBIfam" id="TIGR00359">
    <property type="entry name" value="cello_pts_IIC"/>
    <property type="match status" value="1"/>
</dbReference>
<dbReference type="GO" id="GO:0009401">
    <property type="term" value="P:phosphoenolpyruvate-dependent sugar phosphotransferase system"/>
    <property type="evidence" value="ECO:0007669"/>
    <property type="project" value="InterPro"/>
</dbReference>
<dbReference type="Proteomes" id="UP000237797">
    <property type="component" value="Unassembled WGS sequence"/>
</dbReference>
<evidence type="ECO:0000256" key="7">
    <source>
        <dbReference type="ARBA" id="ARBA00023136"/>
    </source>
</evidence>
<dbReference type="EMBL" id="PVNE01000012">
    <property type="protein sequence ID" value="PRX40569.1"/>
    <property type="molecule type" value="Genomic_DNA"/>
</dbReference>
<evidence type="ECO:0000313" key="12">
    <source>
        <dbReference type="Proteomes" id="UP000237797"/>
    </source>
</evidence>
<comment type="caution">
    <text evidence="11">The sequence shown here is derived from an EMBL/GenBank/DDBJ whole genome shotgun (WGS) entry which is preliminary data.</text>
</comment>
<feature type="transmembrane region" description="Helical" evidence="9">
    <location>
        <begin position="285"/>
        <end position="306"/>
    </location>
</feature>
<evidence type="ECO:0000256" key="1">
    <source>
        <dbReference type="ARBA" id="ARBA00004651"/>
    </source>
</evidence>
<proteinExistence type="predicted"/>
<keyword evidence="3 8" id="KW-1003">Cell membrane</keyword>
<protein>
    <recommendedName>
        <fullName evidence="8">Permease IIC component</fullName>
    </recommendedName>
</protein>
<dbReference type="InterPro" id="IPR004501">
    <property type="entry name" value="PTS_EIIC_3"/>
</dbReference>
<evidence type="ECO:0000313" key="11">
    <source>
        <dbReference type="EMBL" id="PRX40569.1"/>
    </source>
</evidence>
<keyword evidence="6 9" id="KW-1133">Transmembrane helix</keyword>
<keyword evidence="2 8" id="KW-0813">Transport</keyword>
<dbReference type="Pfam" id="PF02378">
    <property type="entry name" value="PTS_EIIC"/>
    <property type="match status" value="1"/>
</dbReference>
<dbReference type="OrthoDB" id="1641940at2"/>
<dbReference type="InterPro" id="IPR004796">
    <property type="entry name" value="PTS_IIC_cello"/>
</dbReference>
<organism evidence="11 12">
    <name type="scientific">Planifilum fimeticola</name>
    <dbReference type="NCBI Taxonomy" id="201975"/>
    <lineage>
        <taxon>Bacteria</taxon>
        <taxon>Bacillati</taxon>
        <taxon>Bacillota</taxon>
        <taxon>Bacilli</taxon>
        <taxon>Bacillales</taxon>
        <taxon>Thermoactinomycetaceae</taxon>
        <taxon>Planifilum</taxon>
    </lineage>
</organism>
<name>A0A2T0LEM3_9BACL</name>
<keyword evidence="5 9" id="KW-0812">Transmembrane</keyword>
<dbReference type="InterPro" id="IPR051088">
    <property type="entry name" value="PTS_Sugar-EIIC/EIIB"/>
</dbReference>
<dbReference type="GO" id="GO:0005886">
    <property type="term" value="C:plasma membrane"/>
    <property type="evidence" value="ECO:0007669"/>
    <property type="project" value="UniProtKB-SubCell"/>
</dbReference>
<dbReference type="RefSeq" id="WP_106345180.1">
    <property type="nucleotide sequence ID" value="NZ_PVNE01000012.1"/>
</dbReference>
<feature type="transmembrane region" description="Helical" evidence="9">
    <location>
        <begin position="34"/>
        <end position="55"/>
    </location>
</feature>
<dbReference type="PANTHER" id="PTHR33989">
    <property type="match status" value="1"/>
</dbReference>
<keyword evidence="4 8" id="KW-0762">Sugar transport</keyword>
<dbReference type="PIRSF" id="PIRSF006351">
    <property type="entry name" value="PTS_EIIC-Cellobiose"/>
    <property type="match status" value="1"/>
</dbReference>
<reference evidence="11 12" key="1">
    <citation type="submission" date="2018-03" db="EMBL/GenBank/DDBJ databases">
        <title>Genomic Encyclopedia of Archaeal and Bacterial Type Strains, Phase II (KMG-II): from individual species to whole genera.</title>
        <authorList>
            <person name="Goeker M."/>
        </authorList>
    </citation>
    <scope>NUCLEOTIDE SEQUENCE [LARGE SCALE GENOMIC DNA]</scope>
    <source>
        <strain evidence="11 12">DSM 44946</strain>
    </source>
</reference>
<feature type="transmembrane region" description="Helical" evidence="9">
    <location>
        <begin position="75"/>
        <end position="96"/>
    </location>
</feature>
<evidence type="ECO:0000259" key="10">
    <source>
        <dbReference type="PROSITE" id="PS51105"/>
    </source>
</evidence>
<evidence type="ECO:0000256" key="5">
    <source>
        <dbReference type="ARBA" id="ARBA00022692"/>
    </source>
</evidence>
<evidence type="ECO:0000256" key="4">
    <source>
        <dbReference type="ARBA" id="ARBA00022597"/>
    </source>
</evidence>
<dbReference type="InterPro" id="IPR003352">
    <property type="entry name" value="PTS_EIIC"/>
</dbReference>
<gene>
    <name evidence="11" type="ORF">CLV97_11247</name>
</gene>
<sequence>MNQNKWMGVLENLLLPLADKLNNNRYLTALRDGFMVALPLIIFGSIFVVIANFPFLDRVLSEEAYAAYQNALGPASAATLSIMGLFVIIGIGYKLTEHYGLEGIYGGVVSLAAFLIMTPQVLENVTGVIPTSVLGAEGLFLGIFTSFIASELYRYFVKKNWVIKMPAGVPDAVSRSFSALIPIALTLSVFLIVRILFSYTPFETAQNFIYTVIQQPLTVLGSGLPATIVAVLLIQFFWFFGLHGQIIVNSVFDPIWFALNDQNLKAFQAGEELPNIITKQFIDTFLVGMGGSGMTLAVIVLIFLIGRSRQIKELGKLGAPPGLFNVNEPIIFGLPIIMNPLVLIPWLLAPVVVTIITYTAMSIGLVPKPAGVIVPWTTPIGLSGFLATGNAWQGAVMQIFNLFVVMAIWWPFLKILDKQYYEREKGDSSSSQAAKKAAVRD</sequence>
<feature type="transmembrane region" description="Helical" evidence="9">
    <location>
        <begin position="177"/>
        <end position="197"/>
    </location>
</feature>
<feature type="transmembrane region" description="Helical" evidence="9">
    <location>
        <begin position="217"/>
        <end position="240"/>
    </location>
</feature>
<dbReference type="NCBIfam" id="TIGR00410">
    <property type="entry name" value="lacE"/>
    <property type="match status" value="1"/>
</dbReference>